<evidence type="ECO:0000256" key="3">
    <source>
        <dbReference type="ARBA" id="ARBA00012787"/>
    </source>
</evidence>
<dbReference type="Proteomes" id="UP000827549">
    <property type="component" value="Chromosome 6"/>
</dbReference>
<dbReference type="GeneID" id="87811841"/>
<accession>A0AAF0YK90</accession>
<keyword evidence="9" id="KW-1185">Reference proteome</keyword>
<name>A0AAF0YK90_9TREE</name>
<evidence type="ECO:0000313" key="8">
    <source>
        <dbReference type="EMBL" id="WOO85178.1"/>
    </source>
</evidence>
<reference evidence="8" key="1">
    <citation type="submission" date="2023-10" db="EMBL/GenBank/DDBJ databases">
        <authorList>
            <person name="Noh H."/>
        </authorList>
    </citation>
    <scope>NUCLEOTIDE SEQUENCE</scope>
    <source>
        <strain evidence="8">DUCC4014</strain>
    </source>
</reference>
<evidence type="ECO:0000256" key="5">
    <source>
        <dbReference type="ARBA" id="ARBA00023235"/>
    </source>
</evidence>
<dbReference type="EC" id="5.4.99.25" evidence="3"/>
<dbReference type="GO" id="GO:1990481">
    <property type="term" value="P:mRNA pseudouridine synthesis"/>
    <property type="evidence" value="ECO:0007669"/>
    <property type="project" value="TreeGrafter"/>
</dbReference>
<dbReference type="AlphaFoldDB" id="A0AAF0YK90"/>
<dbReference type="GO" id="GO:0160148">
    <property type="term" value="F:tRNA pseudouridine(55) synthase activity"/>
    <property type="evidence" value="ECO:0007669"/>
    <property type="project" value="UniProtKB-EC"/>
</dbReference>
<gene>
    <name evidence="8" type="primary">PUS4</name>
    <name evidence="8" type="ORF">LOC62_06G008677</name>
</gene>
<evidence type="ECO:0000256" key="1">
    <source>
        <dbReference type="ARBA" id="ARBA00001166"/>
    </source>
</evidence>
<dbReference type="InterPro" id="IPR032819">
    <property type="entry name" value="TruB_C"/>
</dbReference>
<organism evidence="8 9">
    <name type="scientific">Vanrija pseudolonga</name>
    <dbReference type="NCBI Taxonomy" id="143232"/>
    <lineage>
        <taxon>Eukaryota</taxon>
        <taxon>Fungi</taxon>
        <taxon>Dikarya</taxon>
        <taxon>Basidiomycota</taxon>
        <taxon>Agaricomycotina</taxon>
        <taxon>Tremellomycetes</taxon>
        <taxon>Trichosporonales</taxon>
        <taxon>Trichosporonaceae</taxon>
        <taxon>Vanrija</taxon>
    </lineage>
</organism>
<evidence type="ECO:0000259" key="6">
    <source>
        <dbReference type="Pfam" id="PF01509"/>
    </source>
</evidence>
<evidence type="ECO:0000313" key="9">
    <source>
        <dbReference type="Proteomes" id="UP000827549"/>
    </source>
</evidence>
<sequence>MPKAPPTPPYPLNGLFPLAKPRGPPSMQVIEAINPLLLESRLFEDQAKGELHARNIANSKYTKRKRNSTHEGLKIGQGGTLDPLADGVLVIGVNRGTKHLQRFLDCTKEYESIGILGATTTTMDAEGEVLSTGVSDAITREDVEGVLDKFRGKIMQTPPIFSALKMDGKPLYEYAREGKPLPRAIPVRECEVSIELVDFRPAEKVPGDGGHKYRWPEKHLSAEEKATFRKLDKMVADAAGDAPAGPTLDYDTVVPEVSATTGLRPATFTVRMTVSRGTYVRSIVHDIGLALGCGAHVVKLTRTRQGEFVLLSDEAALKAHDAAQAAAAAVDVDDEEAAMNAGASSSSTLGKGDTKTIPCIPWEVFQRALQDRAETMEEEKLEREEMEMSGATPDEINKKLGKKAILARRKEGELKEWEVEVLRRFVPVELPVVRDSKSRAAGLY</sequence>
<comment type="similarity">
    <text evidence="2">Belongs to the pseudouridine synthase TruB family.</text>
</comment>
<dbReference type="GO" id="GO:0005634">
    <property type="term" value="C:nucleus"/>
    <property type="evidence" value="ECO:0007669"/>
    <property type="project" value="TreeGrafter"/>
</dbReference>
<comment type="catalytic activity">
    <reaction evidence="1">
        <text>a uridine in mRNA = a pseudouridine in mRNA</text>
        <dbReference type="Rhea" id="RHEA:56644"/>
        <dbReference type="Rhea" id="RHEA-COMP:14658"/>
        <dbReference type="Rhea" id="RHEA-COMP:14659"/>
        <dbReference type="ChEBI" id="CHEBI:65314"/>
        <dbReference type="ChEBI" id="CHEBI:65315"/>
    </reaction>
</comment>
<dbReference type="GO" id="GO:0003723">
    <property type="term" value="F:RNA binding"/>
    <property type="evidence" value="ECO:0007669"/>
    <property type="project" value="InterPro"/>
</dbReference>
<keyword evidence="4" id="KW-0819">tRNA processing</keyword>
<protein>
    <recommendedName>
        <fullName evidence="3">tRNA pseudouridine(55) synthase</fullName>
        <ecNumber evidence="3">5.4.99.25</ecNumber>
    </recommendedName>
</protein>
<dbReference type="PANTHER" id="PTHR13767">
    <property type="entry name" value="TRNA-PSEUDOURIDINE SYNTHASE"/>
    <property type="match status" value="1"/>
</dbReference>
<dbReference type="Gene3D" id="3.30.2350.10">
    <property type="entry name" value="Pseudouridine synthase"/>
    <property type="match status" value="1"/>
</dbReference>
<dbReference type="GO" id="GO:0006400">
    <property type="term" value="P:tRNA modification"/>
    <property type="evidence" value="ECO:0007669"/>
    <property type="project" value="TreeGrafter"/>
</dbReference>
<dbReference type="InterPro" id="IPR020103">
    <property type="entry name" value="PsdUridine_synth_cat_dom_sf"/>
</dbReference>
<dbReference type="InterPro" id="IPR002501">
    <property type="entry name" value="PsdUridine_synth_N"/>
</dbReference>
<dbReference type="PANTHER" id="PTHR13767:SF2">
    <property type="entry name" value="PSEUDOURIDYLATE SYNTHASE TRUB1"/>
    <property type="match status" value="1"/>
</dbReference>
<feature type="domain" description="Pseudouridine synthase II N-terminal" evidence="6">
    <location>
        <begin position="74"/>
        <end position="199"/>
    </location>
</feature>
<dbReference type="HAMAP" id="MF_01080">
    <property type="entry name" value="TruB_bact"/>
    <property type="match status" value="1"/>
</dbReference>
<evidence type="ECO:0000259" key="7">
    <source>
        <dbReference type="Pfam" id="PF16198"/>
    </source>
</evidence>
<feature type="domain" description="tRNA pseudouridylate synthase B C-terminal" evidence="7">
    <location>
        <begin position="281"/>
        <end position="335"/>
    </location>
</feature>
<evidence type="ECO:0000256" key="4">
    <source>
        <dbReference type="ARBA" id="ARBA00022694"/>
    </source>
</evidence>
<dbReference type="RefSeq" id="XP_062631204.1">
    <property type="nucleotide sequence ID" value="XM_062775220.1"/>
</dbReference>
<dbReference type="SUPFAM" id="SSF55120">
    <property type="entry name" value="Pseudouridine synthase"/>
    <property type="match status" value="1"/>
</dbReference>
<dbReference type="InterPro" id="IPR014780">
    <property type="entry name" value="tRNA_psdUridine_synth_TruB"/>
</dbReference>
<keyword evidence="5" id="KW-0413">Isomerase</keyword>
<evidence type="ECO:0000256" key="2">
    <source>
        <dbReference type="ARBA" id="ARBA00008999"/>
    </source>
</evidence>
<dbReference type="Pfam" id="PF01509">
    <property type="entry name" value="TruB_N"/>
    <property type="match status" value="1"/>
</dbReference>
<dbReference type="EMBL" id="CP086719">
    <property type="protein sequence ID" value="WOO85178.1"/>
    <property type="molecule type" value="Genomic_DNA"/>
</dbReference>
<proteinExistence type="inferred from homology"/>
<dbReference type="Pfam" id="PF16198">
    <property type="entry name" value="TruB_C_2"/>
    <property type="match status" value="1"/>
</dbReference>